<comment type="caution">
    <text evidence="5">The sequence shown here is derived from an EMBL/GenBank/DDBJ whole genome shotgun (WGS) entry which is preliminary data.</text>
</comment>
<dbReference type="EMBL" id="CAJEWN010000697">
    <property type="protein sequence ID" value="CAD2188523.1"/>
    <property type="molecule type" value="Genomic_DNA"/>
</dbReference>
<dbReference type="InterPro" id="IPR003591">
    <property type="entry name" value="Leu-rich_rpt_typical-subtyp"/>
</dbReference>
<sequence length="373" mass="43553">MNLLIYLIFFLLIFEKFKCREQQRERKLLHLGIENDPNVQFQCKGALGDYAACLCNNNVKEVACINAQFVDTAIFQYMLGHYNDIEQLTFHGNNFQDLPDGSLFGPAILENLRVLNISANYIVNLHRNALSGCPNIEILDLSNNEIVLSEENIHFLDHTPRLKKLYLRRAFTTPLNKSTQFNLLIRLLEKAQLKRLEVLDLSYNYFNNIPFNLPCSLPSLRHLDLRQNMLKTLSLNISCLPRISKINLERNYFHFLDSEFQTFGEQLNKNNALTQLQLKNNFYCDCNSNIWIKWIREHSNMIDDYRALICSRSSPPKFTGTRLSEVSIELLDCQTDLYATGGKFKNNFGFLNIFILFLINYFCQKIFPKFLKN</sequence>
<dbReference type="GO" id="GO:0016020">
    <property type="term" value="C:membrane"/>
    <property type="evidence" value="ECO:0007669"/>
    <property type="project" value="TreeGrafter"/>
</dbReference>
<reference evidence="5 6" key="1">
    <citation type="submission" date="2020-08" db="EMBL/GenBank/DDBJ databases">
        <authorList>
            <person name="Koutsovoulos G."/>
            <person name="Danchin GJ E."/>
        </authorList>
    </citation>
    <scope>NUCLEOTIDE SEQUENCE [LARGE SCALE GENOMIC DNA]</scope>
</reference>
<dbReference type="AlphaFoldDB" id="A0A6V7WNC0"/>
<dbReference type="Proteomes" id="UP000580250">
    <property type="component" value="Unassembled WGS sequence"/>
</dbReference>
<dbReference type="InterPro" id="IPR001611">
    <property type="entry name" value="Leu-rich_rpt"/>
</dbReference>
<evidence type="ECO:0000313" key="6">
    <source>
        <dbReference type="Proteomes" id="UP000580250"/>
    </source>
</evidence>
<name>A0A6V7WNC0_MELEN</name>
<accession>A0A6V7WNC0</accession>
<keyword evidence="3" id="KW-0677">Repeat</keyword>
<evidence type="ECO:0000256" key="1">
    <source>
        <dbReference type="ARBA" id="ARBA00022614"/>
    </source>
</evidence>
<keyword evidence="2 4" id="KW-0732">Signal</keyword>
<gene>
    <name evidence="5" type="ORF">MENT_LOCUS41180</name>
</gene>
<dbReference type="PROSITE" id="PS51450">
    <property type="entry name" value="LRR"/>
    <property type="match status" value="2"/>
</dbReference>
<keyword evidence="1" id="KW-0433">Leucine-rich repeat</keyword>
<evidence type="ECO:0000256" key="4">
    <source>
        <dbReference type="SAM" id="SignalP"/>
    </source>
</evidence>
<protein>
    <submittedName>
        <fullName evidence="5">Uncharacterized protein</fullName>
    </submittedName>
</protein>
<dbReference type="InterPro" id="IPR052286">
    <property type="entry name" value="Wnt_signaling_inhibitor"/>
</dbReference>
<dbReference type="InterPro" id="IPR032675">
    <property type="entry name" value="LRR_dom_sf"/>
</dbReference>
<feature type="signal peptide" evidence="4">
    <location>
        <begin position="1"/>
        <end position="19"/>
    </location>
</feature>
<evidence type="ECO:0000256" key="3">
    <source>
        <dbReference type="ARBA" id="ARBA00022737"/>
    </source>
</evidence>
<dbReference type="PANTHER" id="PTHR24364">
    <property type="entry name" value="LP06937P"/>
    <property type="match status" value="1"/>
</dbReference>
<proteinExistence type="predicted"/>
<dbReference type="SUPFAM" id="SSF52058">
    <property type="entry name" value="L domain-like"/>
    <property type="match status" value="1"/>
</dbReference>
<evidence type="ECO:0000313" key="5">
    <source>
        <dbReference type="EMBL" id="CAD2188523.1"/>
    </source>
</evidence>
<dbReference type="Pfam" id="PF13855">
    <property type="entry name" value="LRR_8"/>
    <property type="match status" value="2"/>
</dbReference>
<evidence type="ECO:0000256" key="2">
    <source>
        <dbReference type="ARBA" id="ARBA00022729"/>
    </source>
</evidence>
<dbReference type="Gene3D" id="3.80.10.10">
    <property type="entry name" value="Ribonuclease Inhibitor"/>
    <property type="match status" value="1"/>
</dbReference>
<dbReference type="OrthoDB" id="1574204at2759"/>
<dbReference type="PANTHER" id="PTHR24364:SF18">
    <property type="entry name" value="LP06937P"/>
    <property type="match status" value="1"/>
</dbReference>
<feature type="chain" id="PRO_5027646811" evidence="4">
    <location>
        <begin position="20"/>
        <end position="373"/>
    </location>
</feature>
<dbReference type="SMART" id="SM00369">
    <property type="entry name" value="LRR_TYP"/>
    <property type="match status" value="3"/>
</dbReference>
<organism evidence="5 6">
    <name type="scientific">Meloidogyne enterolobii</name>
    <name type="common">Root-knot nematode worm</name>
    <name type="synonym">Meloidogyne mayaguensis</name>
    <dbReference type="NCBI Taxonomy" id="390850"/>
    <lineage>
        <taxon>Eukaryota</taxon>
        <taxon>Metazoa</taxon>
        <taxon>Ecdysozoa</taxon>
        <taxon>Nematoda</taxon>
        <taxon>Chromadorea</taxon>
        <taxon>Rhabditida</taxon>
        <taxon>Tylenchina</taxon>
        <taxon>Tylenchomorpha</taxon>
        <taxon>Tylenchoidea</taxon>
        <taxon>Meloidogynidae</taxon>
        <taxon>Meloidogyninae</taxon>
        <taxon>Meloidogyne</taxon>
    </lineage>
</organism>